<keyword evidence="1" id="KW-0813">Transport</keyword>
<evidence type="ECO:0000313" key="3">
    <source>
        <dbReference type="EMBL" id="OQP60513.1"/>
    </source>
</evidence>
<evidence type="ECO:0000259" key="2">
    <source>
        <dbReference type="Pfam" id="PF07715"/>
    </source>
</evidence>
<dbReference type="InterPro" id="IPR039426">
    <property type="entry name" value="TonB-dep_rcpt-like"/>
</dbReference>
<dbReference type="STRING" id="1703345.A3860_33145"/>
<dbReference type="InterPro" id="IPR012910">
    <property type="entry name" value="Plug_dom"/>
</dbReference>
<gene>
    <name evidence="3" type="ORF">A3860_33145</name>
</gene>
<reference evidence="3 4" key="1">
    <citation type="submission" date="2016-03" db="EMBL/GenBank/DDBJ databases">
        <title>Niastella vici sp. nov., isolated from farmland soil.</title>
        <authorList>
            <person name="Chen L."/>
            <person name="Wang D."/>
            <person name="Yang S."/>
            <person name="Wang G."/>
        </authorList>
    </citation>
    <scope>NUCLEOTIDE SEQUENCE [LARGE SCALE GENOMIC DNA]</scope>
    <source>
        <strain evidence="3 4">DJ57</strain>
    </source>
</reference>
<dbReference type="OrthoDB" id="9768177at2"/>
<dbReference type="Pfam" id="PF07715">
    <property type="entry name" value="Plug"/>
    <property type="match status" value="1"/>
</dbReference>
<sequence>MKRKLTAGVLPPSCLGRQVYCNVNLVLLIAMLLLFSSARAQVAHTKAGVRLDSVIEISKPPAAVPILYGEQAKSRLVQSVATVYTNQLTTTPSPQFLQALPGRIPGLNIFFSSGGPGLDGNGMGFNIRGARAQIILIDGVERGYQSIDPEQIESISVLKDALSTVMFGQRSSYGIISIRTKKGDIGKPRISFTAQSGFETPTALPKPLSAWQYATLYNEAKQNDAGTTPVIPQYTPAQIDAYQNHTDPYTYPDVNWYNQVLRNRAGEHRYNLNIQGSGKGFRYFVDLDNMKEKGIIQTSDANKYNTNAQLDRYALRTNVGVDVTPVTFAQLNIFGRFQRYNQPGGGVGGIFSSLLNTPALAYPVFNPDGSLGGSDKYQGNTNIWGQAVARGYQFQDVRDIAVDVEVTQKLDVLTKGLFLKAKASNNNTVYYTTTRAKNFEVYQYLNNGYTKYGSTTEQTTSGNPNDRYRIVYLEGSLGYDRTFKKHAISALTVVNQQSRLTFSTTNLPEIYTAYSGKLNYCFNEKYIGEGAVSYGGYNWLEPSKRWATYWAGGIGWNLHKEAFISRNLPFISNLKLRANYGLTGQANAGYFTYIQTYFNANGYWFGSGSSLDRAAGENAIANTGLVPEKAKKFDAGIDLGLWNNKLTITADYFFNKFYDLVAAPTFTTAIFGANYPNKNYQRFNYWGTDISVTWQQSIKKFTWFASGNFSLVQSKVVYNAELPKNYDYQVTTGKPVGLQYGYTAIGLFKSYDEINDAANAVLPSSPRSSLRPGDIRYLDRNGDGQITIDDQAPIGNAKPTVYYGLHTGFSFKGFDLSLLVQGTFNRQSYLNGDFMNGFGNGGQNNAYEYNLGRFTTATAETAQQPRLWLGSNTNNTQTSSFWLKNNDFVRLKNVELGYTFPEKLSRKIGLPSVRLFANGLNLLTWAEIYDVRKDLDPEAWGGAYPVMKIVNFGINIKF</sequence>
<dbReference type="GO" id="GO:0009279">
    <property type="term" value="C:cell outer membrane"/>
    <property type="evidence" value="ECO:0007669"/>
    <property type="project" value="UniProtKB-SubCell"/>
</dbReference>
<dbReference type="AlphaFoldDB" id="A0A1V9FQ73"/>
<dbReference type="SUPFAM" id="SSF56935">
    <property type="entry name" value="Porins"/>
    <property type="match status" value="1"/>
</dbReference>
<evidence type="ECO:0000256" key="1">
    <source>
        <dbReference type="PROSITE-ProRule" id="PRU01360"/>
    </source>
</evidence>
<accession>A0A1V9FQ73</accession>
<comment type="similarity">
    <text evidence="1">Belongs to the TonB-dependent receptor family.</text>
</comment>
<dbReference type="RefSeq" id="WP_081152936.1">
    <property type="nucleotide sequence ID" value="NZ_LVYD01000061.1"/>
</dbReference>
<feature type="domain" description="TonB-dependent receptor plug" evidence="2">
    <location>
        <begin position="74"/>
        <end position="174"/>
    </location>
</feature>
<keyword evidence="1" id="KW-0472">Membrane</keyword>
<dbReference type="InterPro" id="IPR023996">
    <property type="entry name" value="TonB-dep_OMP_SusC/RagA"/>
</dbReference>
<organism evidence="3 4">
    <name type="scientific">Niastella vici</name>
    <dbReference type="NCBI Taxonomy" id="1703345"/>
    <lineage>
        <taxon>Bacteria</taxon>
        <taxon>Pseudomonadati</taxon>
        <taxon>Bacteroidota</taxon>
        <taxon>Chitinophagia</taxon>
        <taxon>Chitinophagales</taxon>
        <taxon>Chitinophagaceae</taxon>
        <taxon>Niastella</taxon>
    </lineage>
</organism>
<evidence type="ECO:0000313" key="4">
    <source>
        <dbReference type="Proteomes" id="UP000192796"/>
    </source>
</evidence>
<dbReference type="PROSITE" id="PS52016">
    <property type="entry name" value="TONB_DEPENDENT_REC_3"/>
    <property type="match status" value="1"/>
</dbReference>
<comment type="subcellular location">
    <subcellularLocation>
        <location evidence="1">Cell outer membrane</location>
        <topology evidence="1">Multi-pass membrane protein</topology>
    </subcellularLocation>
</comment>
<protein>
    <recommendedName>
        <fullName evidence="2">TonB-dependent receptor plug domain-containing protein</fullName>
    </recommendedName>
</protein>
<keyword evidence="1" id="KW-0998">Cell outer membrane</keyword>
<keyword evidence="4" id="KW-1185">Reference proteome</keyword>
<name>A0A1V9FQ73_9BACT</name>
<dbReference type="EMBL" id="LVYD01000061">
    <property type="protein sequence ID" value="OQP60513.1"/>
    <property type="molecule type" value="Genomic_DNA"/>
</dbReference>
<proteinExistence type="inferred from homology"/>
<comment type="caution">
    <text evidence="3">The sequence shown here is derived from an EMBL/GenBank/DDBJ whole genome shotgun (WGS) entry which is preliminary data.</text>
</comment>
<keyword evidence="1" id="KW-0812">Transmembrane</keyword>
<keyword evidence="1" id="KW-1134">Transmembrane beta strand</keyword>
<dbReference type="InterPro" id="IPR037066">
    <property type="entry name" value="Plug_dom_sf"/>
</dbReference>
<dbReference type="Gene3D" id="2.170.130.10">
    <property type="entry name" value="TonB-dependent receptor, plug domain"/>
    <property type="match status" value="1"/>
</dbReference>
<dbReference type="NCBIfam" id="TIGR04056">
    <property type="entry name" value="OMP_RagA_SusC"/>
    <property type="match status" value="1"/>
</dbReference>
<dbReference type="Proteomes" id="UP000192796">
    <property type="component" value="Unassembled WGS sequence"/>
</dbReference>